<accession>A0A921USN4</accession>
<dbReference type="PANTHER" id="PTHR47482">
    <property type="entry name" value="OS11G0632001 PROTEIN"/>
    <property type="match status" value="1"/>
</dbReference>
<comment type="caution">
    <text evidence="1">The sequence shown here is derived from an EMBL/GenBank/DDBJ whole genome shotgun (WGS) entry which is preliminary data.</text>
</comment>
<name>A0A921USN4_SORBI</name>
<reference evidence="1" key="2">
    <citation type="submission" date="2020-10" db="EMBL/GenBank/DDBJ databases">
        <authorList>
            <person name="Cooper E.A."/>
            <person name="Brenton Z.W."/>
            <person name="Flinn B.S."/>
            <person name="Jenkins J."/>
            <person name="Shu S."/>
            <person name="Flowers D."/>
            <person name="Luo F."/>
            <person name="Wang Y."/>
            <person name="Xia P."/>
            <person name="Barry K."/>
            <person name="Daum C."/>
            <person name="Lipzen A."/>
            <person name="Yoshinaga Y."/>
            <person name="Schmutz J."/>
            <person name="Saski C."/>
            <person name="Vermerris W."/>
            <person name="Kresovich S."/>
        </authorList>
    </citation>
    <scope>NUCLEOTIDE SEQUENCE</scope>
</reference>
<organism evidence="1 2">
    <name type="scientific">Sorghum bicolor</name>
    <name type="common">Sorghum</name>
    <name type="synonym">Sorghum vulgare</name>
    <dbReference type="NCBI Taxonomy" id="4558"/>
    <lineage>
        <taxon>Eukaryota</taxon>
        <taxon>Viridiplantae</taxon>
        <taxon>Streptophyta</taxon>
        <taxon>Embryophyta</taxon>
        <taxon>Tracheophyta</taxon>
        <taxon>Spermatophyta</taxon>
        <taxon>Magnoliopsida</taxon>
        <taxon>Liliopsida</taxon>
        <taxon>Poales</taxon>
        <taxon>Poaceae</taxon>
        <taxon>PACMAD clade</taxon>
        <taxon>Panicoideae</taxon>
        <taxon>Andropogonodae</taxon>
        <taxon>Andropogoneae</taxon>
        <taxon>Sorghinae</taxon>
        <taxon>Sorghum</taxon>
    </lineage>
</organism>
<sequence>MGFIVLAMYKFKLKKFSCLGEERNCEGVVPESSASWRAQTTELAVGQSHDGAPAANSEAGTSCRADRSEDVVAGISETKTSSRCRFSQMATVTADEIATSDAEKKYTHKEDIDPALIPRPGMSFRNREEARKFYSIYAEEVGFGLCYGNNKPYSYIIHCNNEGNNTYFKKKEELRVRDNTSKKTHCMSKMKLKRIYDENKEEIAVVIEYVDLMHNHPCFKKKQETINLSEHKEKDPVFLEFVDDLQAADVPHHSIQNIVRDMHGGGEHVPITKRDLENRQLM</sequence>
<reference evidence="1" key="1">
    <citation type="journal article" date="2019" name="BMC Genomics">
        <title>A new reference genome for Sorghum bicolor reveals high levels of sequence similarity between sweet and grain genotypes: implications for the genetics of sugar metabolism.</title>
        <authorList>
            <person name="Cooper E.A."/>
            <person name="Brenton Z.W."/>
            <person name="Flinn B.S."/>
            <person name="Jenkins J."/>
            <person name="Shu S."/>
            <person name="Flowers D."/>
            <person name="Luo F."/>
            <person name="Wang Y."/>
            <person name="Xia P."/>
            <person name="Barry K."/>
            <person name="Daum C."/>
            <person name="Lipzen A."/>
            <person name="Yoshinaga Y."/>
            <person name="Schmutz J."/>
            <person name="Saski C."/>
            <person name="Vermerris W."/>
            <person name="Kresovich S."/>
        </authorList>
    </citation>
    <scope>NUCLEOTIDE SEQUENCE</scope>
</reference>
<proteinExistence type="predicted"/>
<evidence type="ECO:0008006" key="3">
    <source>
        <dbReference type="Google" id="ProtNLM"/>
    </source>
</evidence>
<dbReference type="PANTHER" id="PTHR47482:SF16">
    <property type="entry name" value="PROTEIN FAR1-RELATED SEQUENCE"/>
    <property type="match status" value="1"/>
</dbReference>
<dbReference type="EMBL" id="CM027681">
    <property type="protein sequence ID" value="KAG0543222.1"/>
    <property type="molecule type" value="Genomic_DNA"/>
</dbReference>
<evidence type="ECO:0000313" key="1">
    <source>
        <dbReference type="EMBL" id="KAG0543222.1"/>
    </source>
</evidence>
<evidence type="ECO:0000313" key="2">
    <source>
        <dbReference type="Proteomes" id="UP000807115"/>
    </source>
</evidence>
<dbReference type="AlphaFoldDB" id="A0A921USN4"/>
<gene>
    <name evidence="1" type="ORF">BDA96_02G171800</name>
</gene>
<dbReference type="Proteomes" id="UP000807115">
    <property type="component" value="Chromosome 2"/>
</dbReference>
<protein>
    <recommendedName>
        <fullName evidence="3">Protein FAR1-RELATED SEQUENCE</fullName>
    </recommendedName>
</protein>